<dbReference type="Proteomes" id="UP001153331">
    <property type="component" value="Unassembled WGS sequence"/>
</dbReference>
<protein>
    <submittedName>
        <fullName evidence="1">Uncharacterized protein</fullName>
    </submittedName>
</protein>
<accession>A0ACC2IS51</accession>
<sequence>MAEAPLALLLEYLDAHVQPTFVAQLSHPESTSKGAEEELIFAHANAALLRLEPLHTEVVRRLDRTQDASNLVSLGRPSQTNLNTSTVSFCGINWVITIVGHKWLIAVSTDGHGGSNEGRDAKSSRVLPTTTSAPLIKKPAPYSPKAINTSASPIECIGQKPPLGAVIPHGHLGDLEHLKWMRQYDWASSPVGPIEGWPTELRHVCEFALATSDPINIVWGDECTLLYNQAYSVIVGDMHPRVMGRPFKENFPHWREYHGIFTRMKENGRSVKQENMRRILVRDGLSEEDFFNFLLAPILDADGSVVGFTTRIHEATRQVIFERRMQILTETNQAIATMYTVHDLCTAAAVVLDQYSSDIHFAAIYSTTLRDHTLDLTLEATAGIDKNVAGLPQAGRPEMLHFNLRHVLLDACRTRETITLSTSDESLSQTTLDQLKQHGVPPCREVVVHPLKCFVEDDIAAVMLIGTSPLRKFNDDYRSFLRLLTRQIENGITVAKGVVRERETHLKQLRTEMERRFWRFAENAPVGMYMYDADNTLTYCNAAFEEICGTPKQEMSRPLAWMEMIHPDGVADMTAVWESYTHSRRQETITFDIQFKKPWTSKGEGAEVKLDRTYALGILQPEYFDDGKLKGTLGCVTDISSMKWAEKMQSAQLSEAIEQKRQQENFLDVISHEMRNPLNAIFQCAYELTDTIKAKLNSSSLGREQTKALNESLDLATTITYCASHQKRIVDDVLTLSKLDARLLQIYPEITNPIKLFREILGLFSPEIRASSMNTNFIVGEGYNRLDLQQVMIDPNRVTQITINLLSNAIKFTKKGSKRNLEMTLNAYLEEPANKPMSTEYVPSGVQYQDPTDLPEWGRGEIVYLSFSVKDSGLGMTPEEASNLFQKFSQASPRTHAQFGGSGLGLYISRNLAELHGGRIGLRSQAGFGSTFEFYVKVRRSEALELPITPLDEATASEDLGHRIITSPAMQQVRPMQQLNQFSPESQMRSAQSSPSLQTNVLIVEDNLINQRLLRKLITKHGYNTTTANNGEEALAFIASSTWNPVHTMNNGDIVPTIDIVLCDIEMPVMDGKTCVRRVRQLQQERLLAHNIPMIAITGNARLEQVEEMRQCGFDDVITKPYKIDQLLRVIERESNNGDSLENLRICKRGELWAKRDISALFAAV</sequence>
<comment type="caution">
    <text evidence="1">The sequence shown here is derived from an EMBL/GenBank/DDBJ whole genome shotgun (WGS) entry which is preliminary data.</text>
</comment>
<evidence type="ECO:0000313" key="1">
    <source>
        <dbReference type="EMBL" id="KAJ8117909.1"/>
    </source>
</evidence>
<proteinExistence type="predicted"/>
<organism evidence="1 2">
    <name type="scientific">Boeremia exigua</name>
    <dbReference type="NCBI Taxonomy" id="749465"/>
    <lineage>
        <taxon>Eukaryota</taxon>
        <taxon>Fungi</taxon>
        <taxon>Dikarya</taxon>
        <taxon>Ascomycota</taxon>
        <taxon>Pezizomycotina</taxon>
        <taxon>Dothideomycetes</taxon>
        <taxon>Pleosporomycetidae</taxon>
        <taxon>Pleosporales</taxon>
        <taxon>Pleosporineae</taxon>
        <taxon>Didymellaceae</taxon>
        <taxon>Boeremia</taxon>
    </lineage>
</organism>
<gene>
    <name evidence="1" type="ORF">OPT61_g1005</name>
</gene>
<reference evidence="1" key="1">
    <citation type="submission" date="2022-11" db="EMBL/GenBank/DDBJ databases">
        <title>Genome Sequence of Boeremia exigua.</title>
        <authorList>
            <person name="Buettner E."/>
        </authorList>
    </citation>
    <scope>NUCLEOTIDE SEQUENCE</scope>
    <source>
        <strain evidence="1">CU02</strain>
    </source>
</reference>
<evidence type="ECO:0000313" key="2">
    <source>
        <dbReference type="Proteomes" id="UP001153331"/>
    </source>
</evidence>
<dbReference type="EMBL" id="JAPHNI010000037">
    <property type="protein sequence ID" value="KAJ8117909.1"/>
    <property type="molecule type" value="Genomic_DNA"/>
</dbReference>
<keyword evidence="2" id="KW-1185">Reference proteome</keyword>
<name>A0ACC2IS51_9PLEO</name>